<keyword evidence="3" id="KW-1185">Reference proteome</keyword>
<reference evidence="3" key="1">
    <citation type="journal article" date="2019" name="Int. J. Syst. Evol. Microbiol.">
        <title>The Global Catalogue of Microorganisms (GCM) 10K type strain sequencing project: providing services to taxonomists for standard genome sequencing and annotation.</title>
        <authorList>
            <consortium name="The Broad Institute Genomics Platform"/>
            <consortium name="The Broad Institute Genome Sequencing Center for Infectious Disease"/>
            <person name="Wu L."/>
            <person name="Ma J."/>
        </authorList>
    </citation>
    <scope>NUCLEOTIDE SEQUENCE [LARGE SCALE GENOMIC DNA]</scope>
    <source>
        <strain evidence="3">KCTC 42282</strain>
    </source>
</reference>
<dbReference type="EMBL" id="JBHRYC010000004">
    <property type="protein sequence ID" value="MFC3635814.1"/>
    <property type="molecule type" value="Genomic_DNA"/>
</dbReference>
<organism evidence="2 3">
    <name type="scientific">Camelimonas fluminis</name>
    <dbReference type="NCBI Taxonomy" id="1576911"/>
    <lineage>
        <taxon>Bacteria</taxon>
        <taxon>Pseudomonadati</taxon>
        <taxon>Pseudomonadota</taxon>
        <taxon>Alphaproteobacteria</taxon>
        <taxon>Hyphomicrobiales</taxon>
        <taxon>Chelatococcaceae</taxon>
        <taxon>Camelimonas</taxon>
    </lineage>
</organism>
<evidence type="ECO:0000313" key="3">
    <source>
        <dbReference type="Proteomes" id="UP001595704"/>
    </source>
</evidence>
<evidence type="ECO:0000256" key="1">
    <source>
        <dbReference type="SAM" id="MobiDB-lite"/>
    </source>
</evidence>
<sequence>PDASQGHEIAQDNFESDTKTQDAPKRCTVADAAAAHALGWTEALQAPPPTNRRCHPRARLRPQKLRAAAVQFPNPVATISSITRHT</sequence>
<gene>
    <name evidence="2" type="ORF">ACFONL_00175</name>
</gene>
<dbReference type="Proteomes" id="UP001595704">
    <property type="component" value="Unassembled WGS sequence"/>
</dbReference>
<evidence type="ECO:0000313" key="2">
    <source>
        <dbReference type="EMBL" id="MFC3635814.1"/>
    </source>
</evidence>
<name>A0ABV7UBQ5_9HYPH</name>
<dbReference type="RefSeq" id="WP_210319978.1">
    <property type="nucleotide sequence ID" value="NZ_BNCG01000187.1"/>
</dbReference>
<feature type="non-terminal residue" evidence="2">
    <location>
        <position position="1"/>
    </location>
</feature>
<feature type="region of interest" description="Disordered" evidence="1">
    <location>
        <begin position="1"/>
        <end position="23"/>
    </location>
</feature>
<accession>A0ABV7UBQ5</accession>
<comment type="caution">
    <text evidence="2">The sequence shown here is derived from an EMBL/GenBank/DDBJ whole genome shotgun (WGS) entry which is preliminary data.</text>
</comment>
<proteinExistence type="predicted"/>
<protein>
    <submittedName>
        <fullName evidence="2">Uncharacterized protein</fullName>
    </submittedName>
</protein>